<name>A0A0S4IY22_BODSA</name>
<dbReference type="EMBL" id="CYKH01000609">
    <property type="protein sequence ID" value="CUG06619.1"/>
    <property type="molecule type" value="Genomic_DNA"/>
</dbReference>
<feature type="non-terminal residue" evidence="1">
    <location>
        <position position="1"/>
    </location>
</feature>
<dbReference type="VEuPathDB" id="TriTrypDB:BSAL_73240"/>
<gene>
    <name evidence="1" type="ORF">BSAL_73240</name>
</gene>
<accession>A0A0S4IY22</accession>
<keyword evidence="2" id="KW-1185">Reference proteome</keyword>
<protein>
    <submittedName>
        <fullName evidence="1">Uncharacterized protein</fullName>
    </submittedName>
</protein>
<sequence>HSCDGAVALFKP</sequence>
<proteinExistence type="predicted"/>
<dbReference type="Proteomes" id="UP000051952">
    <property type="component" value="Unassembled WGS sequence"/>
</dbReference>
<organism evidence="1 2">
    <name type="scientific">Bodo saltans</name>
    <name type="common">Flagellated protozoan</name>
    <dbReference type="NCBI Taxonomy" id="75058"/>
    <lineage>
        <taxon>Eukaryota</taxon>
        <taxon>Discoba</taxon>
        <taxon>Euglenozoa</taxon>
        <taxon>Kinetoplastea</taxon>
        <taxon>Metakinetoplastina</taxon>
        <taxon>Eubodonida</taxon>
        <taxon>Bodonidae</taxon>
        <taxon>Bodo</taxon>
    </lineage>
</organism>
<reference evidence="2" key="1">
    <citation type="submission" date="2015-09" db="EMBL/GenBank/DDBJ databases">
        <authorList>
            <consortium name="Pathogen Informatics"/>
        </authorList>
    </citation>
    <scope>NUCLEOTIDE SEQUENCE [LARGE SCALE GENOMIC DNA]</scope>
    <source>
        <strain evidence="2">Lake Konstanz</strain>
    </source>
</reference>
<evidence type="ECO:0000313" key="1">
    <source>
        <dbReference type="EMBL" id="CUG06619.1"/>
    </source>
</evidence>
<evidence type="ECO:0000313" key="2">
    <source>
        <dbReference type="Proteomes" id="UP000051952"/>
    </source>
</evidence>